<comment type="caution">
    <text evidence="1">The sequence shown here is derived from an EMBL/GenBank/DDBJ whole genome shotgun (WGS) entry which is preliminary data.</text>
</comment>
<accession>A0ABR9CUE7</accession>
<evidence type="ECO:0000313" key="2">
    <source>
        <dbReference type="Proteomes" id="UP000652176"/>
    </source>
</evidence>
<evidence type="ECO:0000313" key="1">
    <source>
        <dbReference type="EMBL" id="MBD9354423.1"/>
    </source>
</evidence>
<keyword evidence="2" id="KW-1185">Reference proteome</keyword>
<organism evidence="1 2">
    <name type="scientific">Methylomonas albis</name>
    <dbReference type="NCBI Taxonomy" id="1854563"/>
    <lineage>
        <taxon>Bacteria</taxon>
        <taxon>Pseudomonadati</taxon>
        <taxon>Pseudomonadota</taxon>
        <taxon>Gammaproteobacteria</taxon>
        <taxon>Methylococcales</taxon>
        <taxon>Methylococcaceae</taxon>
        <taxon>Methylomonas</taxon>
    </lineage>
</organism>
<gene>
    <name evidence="1" type="ORF">IE877_00715</name>
</gene>
<name>A0ABR9CUE7_9GAMM</name>
<proteinExistence type="predicted"/>
<sequence length="95" mass="10139">MSLSLLTVLSIVSGFASALAWLYASCVKVSREKALEDRRRTAERAGTAPDLSGISFDGWEVRETLAAQAKWNSIGAVLAAIAVFSQALEQALTHS</sequence>
<reference evidence="1 2" key="1">
    <citation type="submission" date="2020-09" db="EMBL/GenBank/DDBJ databases">
        <title>Methylomonas albis sp. nov. and Methylomonas fluvii sp. nov.: Two cold-adapted methanotrophs from the River Elbe and an amended description of Methylovulum psychrotolerans strain Eb1.</title>
        <authorList>
            <person name="Bussmann I.K."/>
            <person name="Klings K.-W."/>
            <person name="Warnstedt J."/>
            <person name="Hoppert M."/>
            <person name="Saborowski A."/>
            <person name="Horn F."/>
            <person name="Liebner S."/>
        </authorList>
    </citation>
    <scope>NUCLEOTIDE SEQUENCE [LARGE SCALE GENOMIC DNA]</scope>
    <source>
        <strain evidence="1 2">EbA</strain>
    </source>
</reference>
<protein>
    <submittedName>
        <fullName evidence="1">Uncharacterized protein</fullName>
    </submittedName>
</protein>
<dbReference type="Proteomes" id="UP000652176">
    <property type="component" value="Unassembled WGS sequence"/>
</dbReference>
<dbReference type="RefSeq" id="WP_192372313.1">
    <property type="nucleotide sequence ID" value="NZ_CAJHIV010000001.1"/>
</dbReference>
<dbReference type="EMBL" id="JACXSS010000001">
    <property type="protein sequence ID" value="MBD9354423.1"/>
    <property type="molecule type" value="Genomic_DNA"/>
</dbReference>